<dbReference type="RefSeq" id="WP_012572863.1">
    <property type="nucleotide sequence ID" value="NC_011529.1"/>
</dbReference>
<proteinExistence type="predicted"/>
<dbReference type="PATRIC" id="fig|523850.10.peg.1914"/>
<dbReference type="GeneID" id="7017572"/>
<sequence>MKMGQISIDLLFAVTLITLTMVNLVYIASSETTHAETFDAVAKLKAFSIDVRDSVVKVYAVGDGFSVKKELPMDLDSGDKVTITLVPSNDTIMISATIAGRKYLVIQNSPVPIYRESSVTLTEADREFQIVATYNEAEGRLYVDISS</sequence>
<gene>
    <name evidence="1" type="ordered locus">TON_1900</name>
</gene>
<dbReference type="eggNOG" id="arCOG03821">
    <property type="taxonomic scope" value="Archaea"/>
</dbReference>
<dbReference type="KEGG" id="ton:TON_1900"/>
<evidence type="ECO:0000313" key="1">
    <source>
        <dbReference type="EMBL" id="ACJ17391.1"/>
    </source>
</evidence>
<accession>B6YVR7</accession>
<protein>
    <submittedName>
        <fullName evidence="1">Uncharacterized protein</fullName>
    </submittedName>
</protein>
<organism evidence="1 2">
    <name type="scientific">Thermococcus onnurineus (strain NA1)</name>
    <dbReference type="NCBI Taxonomy" id="523850"/>
    <lineage>
        <taxon>Archaea</taxon>
        <taxon>Methanobacteriati</taxon>
        <taxon>Methanobacteriota</taxon>
        <taxon>Thermococci</taxon>
        <taxon>Thermococcales</taxon>
        <taxon>Thermococcaceae</taxon>
        <taxon>Thermococcus</taxon>
    </lineage>
</organism>
<reference evidence="1 2" key="1">
    <citation type="journal article" date="2008" name="J. Bacteriol.">
        <title>The complete genome sequence of Thermococcus onnurineus NA1 reveals a mixed heterotrophic and carboxydotrophic metabolism.</title>
        <authorList>
            <person name="Lee H.S."/>
            <person name="Kang S.G."/>
            <person name="Bae S.S."/>
            <person name="Lim J.K."/>
            <person name="Cho Y."/>
            <person name="Kim Y.J."/>
            <person name="Jeon J.H."/>
            <person name="Cha S.S."/>
            <person name="Kwon K.K."/>
            <person name="Kim H.T."/>
            <person name="Park C.J."/>
            <person name="Lee H.W."/>
            <person name="Kim S.I."/>
            <person name="Chun J."/>
            <person name="Colwell R.R."/>
            <person name="Kim S.J."/>
            <person name="Lee J.H."/>
        </authorList>
    </citation>
    <scope>NUCLEOTIDE SEQUENCE [LARGE SCALE GENOMIC DNA]</scope>
    <source>
        <strain evidence="1 2">NA1</strain>
    </source>
</reference>
<dbReference type="EMBL" id="CP000855">
    <property type="protein sequence ID" value="ACJ17391.1"/>
    <property type="molecule type" value="Genomic_DNA"/>
</dbReference>
<evidence type="ECO:0000313" key="2">
    <source>
        <dbReference type="Proteomes" id="UP000002727"/>
    </source>
</evidence>
<dbReference type="AlphaFoldDB" id="B6YVR7"/>
<keyword evidence="2" id="KW-1185">Reference proteome</keyword>
<dbReference type="Proteomes" id="UP000002727">
    <property type="component" value="Chromosome"/>
</dbReference>
<name>B6YVR7_THEON</name>
<dbReference type="HOGENOM" id="CLU_147804_0_0_2"/>
<dbReference type="STRING" id="523850.TON_1900"/>
<dbReference type="OrthoDB" id="86130at2157"/>